<dbReference type="AlphaFoldDB" id="U2C905"/>
<reference evidence="1 2" key="1">
    <citation type="submission" date="2013-08" db="EMBL/GenBank/DDBJ databases">
        <authorList>
            <person name="Weinstock G."/>
            <person name="Sodergren E."/>
            <person name="Wylie T."/>
            <person name="Fulton L."/>
            <person name="Fulton R."/>
            <person name="Fronick C."/>
            <person name="O'Laughlin M."/>
            <person name="Godfrey J."/>
            <person name="Miner T."/>
            <person name="Herter B."/>
            <person name="Appelbaum E."/>
            <person name="Cordes M."/>
            <person name="Lek S."/>
            <person name="Wollam A."/>
            <person name="Pepin K.H."/>
            <person name="Palsikar V.B."/>
            <person name="Mitreva M."/>
            <person name="Wilson R.K."/>
        </authorList>
    </citation>
    <scope>NUCLEOTIDE SEQUENCE [LARGE SCALE GENOMIC DNA]</scope>
    <source>
        <strain evidence="1 2">F0041</strain>
    </source>
</reference>
<organism evidence="1 2">
    <name type="scientific">Bacteroides pyogenes F0041</name>
    <dbReference type="NCBI Taxonomy" id="1321819"/>
    <lineage>
        <taxon>Bacteria</taxon>
        <taxon>Pseudomonadati</taxon>
        <taxon>Bacteroidota</taxon>
        <taxon>Bacteroidia</taxon>
        <taxon>Bacteroidales</taxon>
        <taxon>Bacteroidaceae</taxon>
        <taxon>Bacteroides</taxon>
    </lineage>
</organism>
<name>U2C905_9BACE</name>
<dbReference type="Proteomes" id="UP000016496">
    <property type="component" value="Unassembled WGS sequence"/>
</dbReference>
<dbReference type="HOGENOM" id="CLU_3095717_0_0_10"/>
<evidence type="ECO:0000313" key="2">
    <source>
        <dbReference type="Proteomes" id="UP000016496"/>
    </source>
</evidence>
<accession>U2C905</accession>
<protein>
    <submittedName>
        <fullName evidence="1">Uncharacterized protein</fullName>
    </submittedName>
</protein>
<gene>
    <name evidence="1" type="ORF">HMPREF1981_03408</name>
</gene>
<proteinExistence type="predicted"/>
<dbReference type="PATRIC" id="fig|1321819.3.peg.3140"/>
<evidence type="ECO:0000313" key="1">
    <source>
        <dbReference type="EMBL" id="ERI81020.1"/>
    </source>
</evidence>
<dbReference type="EMBL" id="AWSV01000175">
    <property type="protein sequence ID" value="ERI81020.1"/>
    <property type="molecule type" value="Genomic_DNA"/>
</dbReference>
<comment type="caution">
    <text evidence="1">The sequence shown here is derived from an EMBL/GenBank/DDBJ whole genome shotgun (WGS) entry which is preliminary data.</text>
</comment>
<sequence>MNHERQTKYPLNRKRCSYNKWSYFFLYNGKRSRPCHRVNRTSKVLMPDIIR</sequence>